<dbReference type="Gene3D" id="3.30.160.60">
    <property type="entry name" value="Classic Zinc Finger"/>
    <property type="match status" value="3"/>
</dbReference>
<reference evidence="10" key="1">
    <citation type="submission" date="2025-08" db="UniProtKB">
        <authorList>
            <consortium name="Ensembl"/>
        </authorList>
    </citation>
    <scope>IDENTIFICATION</scope>
</reference>
<reference evidence="10" key="2">
    <citation type="submission" date="2025-09" db="UniProtKB">
        <authorList>
            <consortium name="Ensembl"/>
        </authorList>
    </citation>
    <scope>IDENTIFICATION</scope>
</reference>
<dbReference type="SUPFAM" id="SSF57667">
    <property type="entry name" value="beta-beta-alpha zinc fingers"/>
    <property type="match status" value="2"/>
</dbReference>
<evidence type="ECO:0000256" key="6">
    <source>
        <dbReference type="ARBA" id="ARBA00023163"/>
    </source>
</evidence>
<feature type="domain" description="C2H2-type" evidence="9">
    <location>
        <begin position="229"/>
        <end position="258"/>
    </location>
</feature>
<proteinExistence type="predicted"/>
<feature type="domain" description="C2H2-type" evidence="9">
    <location>
        <begin position="259"/>
        <end position="288"/>
    </location>
</feature>
<accession>A0A8C4QSH4</accession>
<keyword evidence="11" id="KW-1185">Reference proteome</keyword>
<dbReference type="InterPro" id="IPR013087">
    <property type="entry name" value="Znf_C2H2_type"/>
</dbReference>
<dbReference type="GO" id="GO:0008270">
    <property type="term" value="F:zinc ion binding"/>
    <property type="evidence" value="ECO:0007669"/>
    <property type="project" value="UniProtKB-KW"/>
</dbReference>
<evidence type="ECO:0000256" key="1">
    <source>
        <dbReference type="ARBA" id="ARBA00022723"/>
    </source>
</evidence>
<keyword evidence="5" id="KW-0805">Transcription regulation</keyword>
<dbReference type="Proteomes" id="UP000694388">
    <property type="component" value="Unplaced"/>
</dbReference>
<sequence>MATVDRRAVTLFSFGGDGTLAMSEGYLEDVIMHLNYSDFLLPDNDAELNSGSGMDFGGTGHSVAHLSSMITSPSTTISGEQSFMADLLNSHFEPLPFVESPVGTLGLCSPREPGHQHWATAAPIRESPSDGYIWDALGTPTPASQEKSVPSCHAQSASLTSEPSRGGCSSQQGHCFQSTGFEGWLSAQAVGEATVSAIRGTRRRRGVKRAGPSGEQKKIRNLTAQKPRHPCTFLNCAKVYSKSSHLKAHIRSHTGEKPYGCDWTGCSWRFARSDELTRHYRKHTGHRPFRCLSCSRCFTRSDHLALHAKRHSTD</sequence>
<dbReference type="SMART" id="SM00355">
    <property type="entry name" value="ZnF_C2H2"/>
    <property type="match status" value="3"/>
</dbReference>
<evidence type="ECO:0000313" key="11">
    <source>
        <dbReference type="Proteomes" id="UP000694388"/>
    </source>
</evidence>
<dbReference type="PANTHER" id="PTHR23235:SF133">
    <property type="entry name" value="KRUEPPEL-LIKE FACTOR 1"/>
    <property type="match status" value="1"/>
</dbReference>
<dbReference type="PROSITE" id="PS00028">
    <property type="entry name" value="ZINC_FINGER_C2H2_1"/>
    <property type="match status" value="3"/>
</dbReference>
<organism evidence="10 11">
    <name type="scientific">Eptatretus burgeri</name>
    <name type="common">Inshore hagfish</name>
    <dbReference type="NCBI Taxonomy" id="7764"/>
    <lineage>
        <taxon>Eukaryota</taxon>
        <taxon>Metazoa</taxon>
        <taxon>Chordata</taxon>
        <taxon>Craniata</taxon>
        <taxon>Vertebrata</taxon>
        <taxon>Cyclostomata</taxon>
        <taxon>Myxini</taxon>
        <taxon>Myxiniformes</taxon>
        <taxon>Myxinidae</taxon>
        <taxon>Eptatretinae</taxon>
        <taxon>Eptatretus</taxon>
    </lineage>
</organism>
<feature type="region of interest" description="Disordered" evidence="8">
    <location>
        <begin position="196"/>
        <end position="218"/>
    </location>
</feature>
<dbReference type="GO" id="GO:0000981">
    <property type="term" value="F:DNA-binding transcription factor activity, RNA polymerase II-specific"/>
    <property type="evidence" value="ECO:0007669"/>
    <property type="project" value="TreeGrafter"/>
</dbReference>
<dbReference type="GeneTree" id="ENSGT00940000163957"/>
<evidence type="ECO:0000256" key="5">
    <source>
        <dbReference type="ARBA" id="ARBA00023015"/>
    </source>
</evidence>
<protein>
    <recommendedName>
        <fullName evidence="9">C2H2-type domain-containing protein</fullName>
    </recommendedName>
</protein>
<evidence type="ECO:0000256" key="7">
    <source>
        <dbReference type="PROSITE-ProRule" id="PRU00042"/>
    </source>
</evidence>
<evidence type="ECO:0000256" key="8">
    <source>
        <dbReference type="SAM" id="MobiDB-lite"/>
    </source>
</evidence>
<evidence type="ECO:0000313" key="10">
    <source>
        <dbReference type="Ensembl" id="ENSEBUP00000019618.1"/>
    </source>
</evidence>
<dbReference type="FunFam" id="3.30.160.60:FF:000032">
    <property type="entry name" value="Krueppel-like factor 4"/>
    <property type="match status" value="1"/>
</dbReference>
<feature type="domain" description="C2H2-type" evidence="9">
    <location>
        <begin position="289"/>
        <end position="314"/>
    </location>
</feature>
<keyword evidence="1" id="KW-0479">Metal-binding</keyword>
<keyword evidence="4" id="KW-0862">Zinc</keyword>
<evidence type="ECO:0000256" key="3">
    <source>
        <dbReference type="ARBA" id="ARBA00022771"/>
    </source>
</evidence>
<name>A0A8C4QSH4_EPTBU</name>
<keyword evidence="3 7" id="KW-0863">Zinc-finger</keyword>
<evidence type="ECO:0000256" key="4">
    <source>
        <dbReference type="ARBA" id="ARBA00022833"/>
    </source>
</evidence>
<evidence type="ECO:0000256" key="2">
    <source>
        <dbReference type="ARBA" id="ARBA00022737"/>
    </source>
</evidence>
<dbReference type="Pfam" id="PF00096">
    <property type="entry name" value="zf-C2H2"/>
    <property type="match status" value="2"/>
</dbReference>
<keyword evidence="2" id="KW-0677">Repeat</keyword>
<dbReference type="PROSITE" id="PS50157">
    <property type="entry name" value="ZINC_FINGER_C2H2_2"/>
    <property type="match status" value="3"/>
</dbReference>
<dbReference type="AlphaFoldDB" id="A0A8C4QSH4"/>
<dbReference type="PANTHER" id="PTHR23235">
    <property type="entry name" value="KRUEPPEL-LIKE TRANSCRIPTION FACTOR"/>
    <property type="match status" value="1"/>
</dbReference>
<dbReference type="InterPro" id="IPR036236">
    <property type="entry name" value="Znf_C2H2_sf"/>
</dbReference>
<dbReference type="GO" id="GO:0000978">
    <property type="term" value="F:RNA polymerase II cis-regulatory region sequence-specific DNA binding"/>
    <property type="evidence" value="ECO:0007669"/>
    <property type="project" value="TreeGrafter"/>
</dbReference>
<keyword evidence="6" id="KW-0804">Transcription</keyword>
<evidence type="ECO:0000259" key="9">
    <source>
        <dbReference type="PROSITE" id="PS50157"/>
    </source>
</evidence>
<dbReference type="Ensembl" id="ENSEBUT00000020194.1">
    <property type="protein sequence ID" value="ENSEBUP00000019618.1"/>
    <property type="gene ID" value="ENSEBUG00000012186.1"/>
</dbReference>